<feature type="domain" description="Xylose isomerase-like TIM barrel" evidence="1">
    <location>
        <begin position="97"/>
        <end position="276"/>
    </location>
</feature>
<dbReference type="InterPro" id="IPR036237">
    <property type="entry name" value="Xyl_isomerase-like_sf"/>
</dbReference>
<dbReference type="OrthoDB" id="9798407at2"/>
<evidence type="ECO:0000313" key="2">
    <source>
        <dbReference type="EMBL" id="RAW02633.1"/>
    </source>
</evidence>
<name>A0A364Y6V1_9BACT</name>
<dbReference type="Proteomes" id="UP000251889">
    <property type="component" value="Unassembled WGS sequence"/>
</dbReference>
<dbReference type="InterPro" id="IPR013022">
    <property type="entry name" value="Xyl_isomerase-like_TIM-brl"/>
</dbReference>
<protein>
    <submittedName>
        <fullName evidence="2">Sugar phosphate isomerase/epimerase</fullName>
    </submittedName>
</protein>
<sequence>MRLSTPLVILSLVFAISIQTVCAQEIGLQLYSLREQFSKDVTGTMAKVKAMGVTEIEMGSTYGLSFPEFIKLIALNNLKVISFGTNFERLEKFPQAVADEARSYGAKYVVVFWIPHDGDIFTINDVQRATEVFNKAGKVMAQNGLLLCYHPHGYEFQIHEKGTLFDVMMKSFDKRYVYFEMDVFWIKQAGQDPLALLKKYSSRWILMHLKDRKKGTPDSMNGQVDLDSNVVLGTGDVGIEALYKEARKNGIQHFFIEDESSVSEEQIPKSIAYLKTLNSKSN</sequence>
<evidence type="ECO:0000313" key="3">
    <source>
        <dbReference type="Proteomes" id="UP000251889"/>
    </source>
</evidence>
<organism evidence="2 3">
    <name type="scientific">Pseudochryseolinea flava</name>
    <dbReference type="NCBI Taxonomy" id="2059302"/>
    <lineage>
        <taxon>Bacteria</taxon>
        <taxon>Pseudomonadati</taxon>
        <taxon>Bacteroidota</taxon>
        <taxon>Cytophagia</taxon>
        <taxon>Cytophagales</taxon>
        <taxon>Fulvivirgaceae</taxon>
        <taxon>Pseudochryseolinea</taxon>
    </lineage>
</organism>
<keyword evidence="3" id="KW-1185">Reference proteome</keyword>
<accession>A0A364Y6V1</accession>
<dbReference type="AlphaFoldDB" id="A0A364Y6V1"/>
<dbReference type="InterPro" id="IPR050312">
    <property type="entry name" value="IolE/XylAMocC-like"/>
</dbReference>
<dbReference type="Pfam" id="PF01261">
    <property type="entry name" value="AP_endonuc_2"/>
    <property type="match status" value="1"/>
</dbReference>
<evidence type="ECO:0000259" key="1">
    <source>
        <dbReference type="Pfam" id="PF01261"/>
    </source>
</evidence>
<dbReference type="PANTHER" id="PTHR12110">
    <property type="entry name" value="HYDROXYPYRUVATE ISOMERASE"/>
    <property type="match status" value="1"/>
</dbReference>
<dbReference type="GO" id="GO:0016853">
    <property type="term" value="F:isomerase activity"/>
    <property type="evidence" value="ECO:0007669"/>
    <property type="project" value="UniProtKB-KW"/>
</dbReference>
<comment type="caution">
    <text evidence="2">The sequence shown here is derived from an EMBL/GenBank/DDBJ whole genome shotgun (WGS) entry which is preliminary data.</text>
</comment>
<dbReference type="SUPFAM" id="SSF51658">
    <property type="entry name" value="Xylose isomerase-like"/>
    <property type="match status" value="1"/>
</dbReference>
<dbReference type="Gene3D" id="3.20.20.150">
    <property type="entry name" value="Divalent-metal-dependent TIM barrel enzymes"/>
    <property type="match status" value="1"/>
</dbReference>
<reference evidence="2 3" key="1">
    <citation type="submission" date="2018-06" db="EMBL/GenBank/DDBJ databases">
        <title>Chryseolinea flavus sp. nov., a member of the phylum Bacteroidetes isolated from soil.</title>
        <authorList>
            <person name="Li Y."/>
            <person name="Wang J."/>
        </authorList>
    </citation>
    <scope>NUCLEOTIDE SEQUENCE [LARGE SCALE GENOMIC DNA]</scope>
    <source>
        <strain evidence="2 3">SDU1-6</strain>
    </source>
</reference>
<dbReference type="EMBL" id="QMFY01000001">
    <property type="protein sequence ID" value="RAW02633.1"/>
    <property type="molecule type" value="Genomic_DNA"/>
</dbReference>
<dbReference type="RefSeq" id="WP_112744850.1">
    <property type="nucleotide sequence ID" value="NZ_QMFY01000001.1"/>
</dbReference>
<gene>
    <name evidence="2" type="ORF">DQQ10_00545</name>
</gene>
<dbReference type="PANTHER" id="PTHR12110:SF41">
    <property type="entry name" value="INOSOSE DEHYDRATASE"/>
    <property type="match status" value="1"/>
</dbReference>
<keyword evidence="2" id="KW-0413">Isomerase</keyword>
<proteinExistence type="predicted"/>